<dbReference type="Pfam" id="PF00149">
    <property type="entry name" value="Metallophos"/>
    <property type="match status" value="1"/>
</dbReference>
<proteinExistence type="predicted"/>
<sequence length="351" mass="40088">MELRFNKNGEFKILLIADAQDTDEPQKETTDIIKYAIERTAPDLIVLLGDNTAGNFDGVTPARTQKAVHKLLEPIREKNIPFALVFGNHDHEGLMHKCGFTEKQAKEFILEEFRKCPLCLAVKGKPQSGVGTYNLPVLSSNSSKTAFNLWLVDSGTYDDNGGYGFAKPDQNEWYIKKSNELKMQNGGVPVPSFLFQHIPVPEVYRLMKRYPFYIPGAVTGGSKLFKDFYKGYKNRQGKFREAPCCSNTRHNQFELWKKQGDIICAFFGHDHTNDYLGRTDGIDLCAVPAAGYYSYGWNHGARIVTVYENCPKDYSTQVLSEHDLLPYKVLPKFKQRHGYCEYKNRKPWQII</sequence>
<dbReference type="EMBL" id="DXGE01000012">
    <property type="protein sequence ID" value="HIW85517.1"/>
    <property type="molecule type" value="Genomic_DNA"/>
</dbReference>
<dbReference type="GO" id="GO:0016788">
    <property type="term" value="F:hydrolase activity, acting on ester bonds"/>
    <property type="evidence" value="ECO:0007669"/>
    <property type="project" value="TreeGrafter"/>
</dbReference>
<reference evidence="2" key="1">
    <citation type="journal article" date="2021" name="PeerJ">
        <title>Extensive microbial diversity within the chicken gut microbiome revealed by metagenomics and culture.</title>
        <authorList>
            <person name="Gilroy R."/>
            <person name="Ravi A."/>
            <person name="Getino M."/>
            <person name="Pursley I."/>
            <person name="Horton D.L."/>
            <person name="Alikhan N.F."/>
            <person name="Baker D."/>
            <person name="Gharbi K."/>
            <person name="Hall N."/>
            <person name="Watson M."/>
            <person name="Adriaenssens E.M."/>
            <person name="Foster-Nyarko E."/>
            <person name="Jarju S."/>
            <person name="Secka A."/>
            <person name="Antonio M."/>
            <person name="Oren A."/>
            <person name="Chaudhuri R.R."/>
            <person name="La Ragione R."/>
            <person name="Hildebrand F."/>
            <person name="Pallen M.J."/>
        </authorList>
    </citation>
    <scope>NUCLEOTIDE SEQUENCE</scope>
    <source>
        <strain evidence="2">421</strain>
    </source>
</reference>
<evidence type="ECO:0000259" key="1">
    <source>
        <dbReference type="Pfam" id="PF00149"/>
    </source>
</evidence>
<evidence type="ECO:0000313" key="3">
    <source>
        <dbReference type="Proteomes" id="UP000824205"/>
    </source>
</evidence>
<dbReference type="Gene3D" id="3.60.21.10">
    <property type="match status" value="1"/>
</dbReference>
<dbReference type="AlphaFoldDB" id="A0A9D1RDC5"/>
<dbReference type="SUPFAM" id="SSF56300">
    <property type="entry name" value="Metallo-dependent phosphatases"/>
    <property type="match status" value="1"/>
</dbReference>
<dbReference type="InterPro" id="IPR029052">
    <property type="entry name" value="Metallo-depent_PP-like"/>
</dbReference>
<organism evidence="2 3">
    <name type="scientific">Candidatus Eubacterium faecipullorum</name>
    <dbReference type="NCBI Taxonomy" id="2838571"/>
    <lineage>
        <taxon>Bacteria</taxon>
        <taxon>Bacillati</taxon>
        <taxon>Bacillota</taxon>
        <taxon>Clostridia</taxon>
        <taxon>Eubacteriales</taxon>
        <taxon>Eubacteriaceae</taxon>
        <taxon>Eubacterium</taxon>
    </lineage>
</organism>
<comment type="caution">
    <text evidence="2">The sequence shown here is derived from an EMBL/GenBank/DDBJ whole genome shotgun (WGS) entry which is preliminary data.</text>
</comment>
<accession>A0A9D1RDC5</accession>
<evidence type="ECO:0000313" key="2">
    <source>
        <dbReference type="EMBL" id="HIW85517.1"/>
    </source>
</evidence>
<feature type="domain" description="Calcineurin-like phosphoesterase" evidence="1">
    <location>
        <begin position="11"/>
        <end position="271"/>
    </location>
</feature>
<dbReference type="Proteomes" id="UP000824205">
    <property type="component" value="Unassembled WGS sequence"/>
</dbReference>
<dbReference type="PANTHER" id="PTHR32440">
    <property type="entry name" value="PHOSPHATASE DCR2-RELATED-RELATED"/>
    <property type="match status" value="1"/>
</dbReference>
<gene>
    <name evidence="2" type="ORF">IAA48_03385</name>
</gene>
<dbReference type="InterPro" id="IPR004843">
    <property type="entry name" value="Calcineurin-like_PHP"/>
</dbReference>
<name>A0A9D1RDC5_9FIRM</name>
<protein>
    <submittedName>
        <fullName evidence="2">Metallophosphoesterase</fullName>
    </submittedName>
</protein>
<dbReference type="GO" id="GO:0005737">
    <property type="term" value="C:cytoplasm"/>
    <property type="evidence" value="ECO:0007669"/>
    <property type="project" value="TreeGrafter"/>
</dbReference>
<reference evidence="2" key="2">
    <citation type="submission" date="2021-04" db="EMBL/GenBank/DDBJ databases">
        <authorList>
            <person name="Gilroy R."/>
        </authorList>
    </citation>
    <scope>NUCLEOTIDE SEQUENCE</scope>
    <source>
        <strain evidence="2">421</strain>
    </source>
</reference>